<evidence type="ECO:0000313" key="2">
    <source>
        <dbReference type="Proteomes" id="UP000789525"/>
    </source>
</evidence>
<evidence type="ECO:0000313" key="1">
    <source>
        <dbReference type="EMBL" id="CAG8439438.1"/>
    </source>
</evidence>
<reference evidence="1" key="1">
    <citation type="submission" date="2021-06" db="EMBL/GenBank/DDBJ databases">
        <authorList>
            <person name="Kallberg Y."/>
            <person name="Tangrot J."/>
            <person name="Rosling A."/>
        </authorList>
    </citation>
    <scope>NUCLEOTIDE SEQUENCE</scope>
    <source>
        <strain evidence="1">CL356</strain>
    </source>
</reference>
<dbReference type="Proteomes" id="UP000789525">
    <property type="component" value="Unassembled WGS sequence"/>
</dbReference>
<dbReference type="EMBL" id="CAJVPT010000140">
    <property type="protein sequence ID" value="CAG8439438.1"/>
    <property type="molecule type" value="Genomic_DNA"/>
</dbReference>
<keyword evidence="2" id="KW-1185">Reference proteome</keyword>
<name>A0ACA9JW92_9GLOM</name>
<accession>A0ACA9JW92</accession>
<comment type="caution">
    <text evidence="1">The sequence shown here is derived from an EMBL/GenBank/DDBJ whole genome shotgun (WGS) entry which is preliminary data.</text>
</comment>
<protein>
    <submittedName>
        <fullName evidence="1">13145_t:CDS:1</fullName>
    </submittedName>
</protein>
<organism evidence="1 2">
    <name type="scientific">Acaulospora colombiana</name>
    <dbReference type="NCBI Taxonomy" id="27376"/>
    <lineage>
        <taxon>Eukaryota</taxon>
        <taxon>Fungi</taxon>
        <taxon>Fungi incertae sedis</taxon>
        <taxon>Mucoromycota</taxon>
        <taxon>Glomeromycotina</taxon>
        <taxon>Glomeromycetes</taxon>
        <taxon>Diversisporales</taxon>
        <taxon>Acaulosporaceae</taxon>
        <taxon>Acaulospora</taxon>
    </lineage>
</organism>
<proteinExistence type="predicted"/>
<gene>
    <name evidence="1" type="ORF">ACOLOM_LOCUS132</name>
</gene>
<sequence length="431" mass="49544">MQVRVFAVSSLLQMDIDTLSDSSEILPEKDNPGETLDAEEKSRKAFVRKQVLEVEELVKWHGLDVPQLIKTLDVILSGKLGDTRRLIKSLIPRTKVPSSLIVKILGNLGNKSVKLKIQLQTRVGTEPHIQGLLALYRDYSPTLVTIHIPFTKNATFKCPDVAWIHLLNKVYARWNKGESLFAAPAGKLKNSRWTGITTLEEISDVKQFAANIDKIEFPDRLASVLVDSRILQDILACDPQKVIVARVNYWIDQYLMYLVHCGDNDRDDNARSRFVEFFFKLVAMTEVLKELLPAIHEFMIKYIRSWNGIEHQGQIFSILAFLRPGPFDQISTNFLEPLKKLFAASAASWKARLIHCYTNLLKYWILLHATRQNLDGESLSNEIDYTTTIYGFINHIEEIAQDALEVTDNYFHVYLFFKLYRKYLIERIVVA</sequence>